<feature type="transmembrane region" description="Helical" evidence="7">
    <location>
        <begin position="186"/>
        <end position="211"/>
    </location>
</feature>
<feature type="transmembrane region" description="Helical" evidence="7">
    <location>
        <begin position="350"/>
        <end position="368"/>
    </location>
</feature>
<evidence type="ECO:0000256" key="3">
    <source>
        <dbReference type="ARBA" id="ARBA00022692"/>
    </source>
</evidence>
<dbReference type="Pfam" id="PF07690">
    <property type="entry name" value="MFS_1"/>
    <property type="match status" value="1"/>
</dbReference>
<feature type="transmembrane region" description="Helical" evidence="7">
    <location>
        <begin position="153"/>
        <end position="174"/>
    </location>
</feature>
<sequence>MTRPTDWLRRRRPQEPPGGGAGWVRWRRSPGGGAGWVLPWRRSPGVPGGDDEDHAQGFDRRLIAPMILGSILNPINSSMLAVALIPIGAAFGAPPSETAWLVSGLYLATAVGQPVIGRLVDMYGPRLLYLLGTALVGIAGAMALFAPDLGLLIVSRVLLGFGTCAAYPASMFLLRSEAERTGMRNPGGVLALLSISNQVIAVVGPTFGGLLIGLGGWHLIFAVNVPLALACLVLGALRLPRRSTVRTQAGGGVDLPGMLTFAGMLTAFMLFLMEPGVGHLYLVGVGAVLGAAFAWWELRRPEPFIDLRVLRGNAALLATYGRQVLAFTTSYAFLYGFSQWLEESRELSPSQAGLLLLPLSVTAIIATAIASRNARVRGKLVIGAAVQVVGCVSMLSLHATSPVWLLVLIGGVLGISQGLIGLGNQNALYAQADPDRMGSSAGLLRTFMYIGALLAAAANATFFRDGATTAGLHGLSVLLAVVAVLLLALTLADRSLRRVGTAER</sequence>
<feature type="transmembrane region" description="Helical" evidence="7">
    <location>
        <begin position="380"/>
        <end position="397"/>
    </location>
</feature>
<feature type="transmembrane region" description="Helical" evidence="7">
    <location>
        <begin position="99"/>
        <end position="120"/>
    </location>
</feature>
<feature type="transmembrane region" description="Helical" evidence="7">
    <location>
        <begin position="470"/>
        <end position="492"/>
    </location>
</feature>
<evidence type="ECO:0000313" key="9">
    <source>
        <dbReference type="EMBL" id="MFB9468567.1"/>
    </source>
</evidence>
<keyword evidence="2" id="KW-0813">Transport</keyword>
<feature type="transmembrane region" description="Helical" evidence="7">
    <location>
        <begin position="443"/>
        <end position="464"/>
    </location>
</feature>
<evidence type="ECO:0000256" key="1">
    <source>
        <dbReference type="ARBA" id="ARBA00004429"/>
    </source>
</evidence>
<proteinExistence type="predicted"/>
<feature type="transmembrane region" description="Helical" evidence="7">
    <location>
        <begin position="249"/>
        <end position="272"/>
    </location>
</feature>
<feature type="transmembrane region" description="Helical" evidence="7">
    <location>
        <begin position="317"/>
        <end position="338"/>
    </location>
</feature>
<organism evidence="9 10">
    <name type="scientific">Nonomuraea salmonea</name>
    <dbReference type="NCBI Taxonomy" id="46181"/>
    <lineage>
        <taxon>Bacteria</taxon>
        <taxon>Bacillati</taxon>
        <taxon>Actinomycetota</taxon>
        <taxon>Actinomycetes</taxon>
        <taxon>Streptosporangiales</taxon>
        <taxon>Streptosporangiaceae</taxon>
        <taxon>Nonomuraea</taxon>
    </lineage>
</organism>
<accession>A0ABV5NE49</accession>
<dbReference type="PANTHER" id="PTHR23501">
    <property type="entry name" value="MAJOR FACILITATOR SUPERFAMILY"/>
    <property type="match status" value="1"/>
</dbReference>
<gene>
    <name evidence="9" type="ORF">ACFFR3_03570</name>
</gene>
<dbReference type="PANTHER" id="PTHR23501:SF191">
    <property type="entry name" value="VACUOLAR BASIC AMINO ACID TRANSPORTER 4"/>
    <property type="match status" value="1"/>
</dbReference>
<dbReference type="EMBL" id="JBHMCF010000003">
    <property type="protein sequence ID" value="MFB9468567.1"/>
    <property type="molecule type" value="Genomic_DNA"/>
</dbReference>
<dbReference type="Gene3D" id="1.20.1250.20">
    <property type="entry name" value="MFS general substrate transporter like domains"/>
    <property type="match status" value="1"/>
</dbReference>
<feature type="transmembrane region" description="Helical" evidence="7">
    <location>
        <begin position="403"/>
        <end position="422"/>
    </location>
</feature>
<dbReference type="InterPro" id="IPR011701">
    <property type="entry name" value="MFS"/>
</dbReference>
<dbReference type="InterPro" id="IPR036259">
    <property type="entry name" value="MFS_trans_sf"/>
</dbReference>
<dbReference type="InterPro" id="IPR020846">
    <property type="entry name" value="MFS_dom"/>
</dbReference>
<dbReference type="Proteomes" id="UP001589568">
    <property type="component" value="Unassembled WGS sequence"/>
</dbReference>
<protein>
    <submittedName>
        <fullName evidence="9">MFS transporter</fullName>
    </submittedName>
</protein>
<dbReference type="SUPFAM" id="SSF103473">
    <property type="entry name" value="MFS general substrate transporter"/>
    <property type="match status" value="1"/>
</dbReference>
<feature type="transmembrane region" description="Helical" evidence="7">
    <location>
        <begin position="127"/>
        <end position="147"/>
    </location>
</feature>
<keyword evidence="4 7" id="KW-1133">Transmembrane helix</keyword>
<evidence type="ECO:0000256" key="7">
    <source>
        <dbReference type="SAM" id="Phobius"/>
    </source>
</evidence>
<evidence type="ECO:0000256" key="5">
    <source>
        <dbReference type="ARBA" id="ARBA00023136"/>
    </source>
</evidence>
<name>A0ABV5NE49_9ACTN</name>
<feature type="domain" description="Major facilitator superfamily (MFS) profile" evidence="8">
    <location>
        <begin position="62"/>
        <end position="498"/>
    </location>
</feature>
<keyword evidence="3 7" id="KW-0812">Transmembrane</keyword>
<evidence type="ECO:0000256" key="4">
    <source>
        <dbReference type="ARBA" id="ARBA00022989"/>
    </source>
</evidence>
<keyword evidence="5 7" id="KW-0472">Membrane</keyword>
<comment type="caution">
    <text evidence="9">The sequence shown here is derived from an EMBL/GenBank/DDBJ whole genome shotgun (WGS) entry which is preliminary data.</text>
</comment>
<evidence type="ECO:0000256" key="6">
    <source>
        <dbReference type="SAM" id="MobiDB-lite"/>
    </source>
</evidence>
<dbReference type="PROSITE" id="PS50850">
    <property type="entry name" value="MFS"/>
    <property type="match status" value="1"/>
</dbReference>
<feature type="transmembrane region" description="Helical" evidence="7">
    <location>
        <begin position="217"/>
        <end position="237"/>
    </location>
</feature>
<feature type="transmembrane region" description="Helical" evidence="7">
    <location>
        <begin position="278"/>
        <end position="296"/>
    </location>
</feature>
<feature type="transmembrane region" description="Helical" evidence="7">
    <location>
        <begin position="71"/>
        <end position="93"/>
    </location>
</feature>
<dbReference type="RefSeq" id="WP_379482583.1">
    <property type="nucleotide sequence ID" value="NZ_JBHMCF010000003.1"/>
</dbReference>
<evidence type="ECO:0000313" key="10">
    <source>
        <dbReference type="Proteomes" id="UP001589568"/>
    </source>
</evidence>
<evidence type="ECO:0000259" key="8">
    <source>
        <dbReference type="PROSITE" id="PS50850"/>
    </source>
</evidence>
<reference evidence="9 10" key="1">
    <citation type="submission" date="2024-09" db="EMBL/GenBank/DDBJ databases">
        <authorList>
            <person name="Sun Q."/>
            <person name="Mori K."/>
        </authorList>
    </citation>
    <scope>NUCLEOTIDE SEQUENCE [LARGE SCALE GENOMIC DNA]</scope>
    <source>
        <strain evidence="9 10">JCM 3324</strain>
    </source>
</reference>
<keyword evidence="10" id="KW-1185">Reference proteome</keyword>
<dbReference type="Gene3D" id="1.20.1720.10">
    <property type="entry name" value="Multidrug resistance protein D"/>
    <property type="match status" value="1"/>
</dbReference>
<evidence type="ECO:0000256" key="2">
    <source>
        <dbReference type="ARBA" id="ARBA00022448"/>
    </source>
</evidence>
<feature type="region of interest" description="Disordered" evidence="6">
    <location>
        <begin position="1"/>
        <end position="25"/>
    </location>
</feature>
<comment type="subcellular location">
    <subcellularLocation>
        <location evidence="1">Cell inner membrane</location>
        <topology evidence="1">Multi-pass membrane protein</topology>
    </subcellularLocation>
</comment>